<dbReference type="EMBL" id="BARS01050117">
    <property type="protein sequence ID" value="GAG45371.1"/>
    <property type="molecule type" value="Genomic_DNA"/>
</dbReference>
<evidence type="ECO:0008006" key="2">
    <source>
        <dbReference type="Google" id="ProtNLM"/>
    </source>
</evidence>
<dbReference type="PANTHER" id="PTHR18964:SF149">
    <property type="entry name" value="BIFUNCTIONAL UDP-N-ACETYLGLUCOSAMINE 2-EPIMERASE_N-ACETYLMANNOSAMINE KINASE"/>
    <property type="match status" value="1"/>
</dbReference>
<sequence length="239" mass="25549">LAEADRDRGDVLGLGLGSPGPLSYSQGKLWDPGNLPGWAEFPLRDRLADRLGLPVVLDNDANMAALGEFWIGAGRDVRDMILFTLGTGVGSGIVLDGNVFHGHFENAAELGHMIVVPDGRRCTCGQDGCLEAYSSANAAVSLALEAAQRQPDSLLRARLQSRGTLDSVDLVQACEAGDQTALEVWDTVCRMLAVACVNVQHALNVELIVLGGGMADAGRLLLECVQRHFDRLTWKLMAD</sequence>
<gene>
    <name evidence="1" type="ORF">S01H1_74872</name>
</gene>
<feature type="non-terminal residue" evidence="1">
    <location>
        <position position="1"/>
    </location>
</feature>
<dbReference type="Pfam" id="PF00480">
    <property type="entry name" value="ROK"/>
    <property type="match status" value="1"/>
</dbReference>
<accession>X0ZAD8</accession>
<dbReference type="SUPFAM" id="SSF53067">
    <property type="entry name" value="Actin-like ATPase domain"/>
    <property type="match status" value="1"/>
</dbReference>
<dbReference type="Gene3D" id="3.30.420.40">
    <property type="match status" value="2"/>
</dbReference>
<dbReference type="PROSITE" id="PS01125">
    <property type="entry name" value="ROK"/>
    <property type="match status" value="1"/>
</dbReference>
<name>X0ZAD8_9ZZZZ</name>
<dbReference type="AlphaFoldDB" id="X0ZAD8"/>
<protein>
    <recommendedName>
        <fullName evidence="2">Glucokinase</fullName>
    </recommendedName>
</protein>
<comment type="caution">
    <text evidence="1">The sequence shown here is derived from an EMBL/GenBank/DDBJ whole genome shotgun (WGS) entry which is preliminary data.</text>
</comment>
<evidence type="ECO:0000313" key="1">
    <source>
        <dbReference type="EMBL" id="GAG45371.1"/>
    </source>
</evidence>
<proteinExistence type="predicted"/>
<feature type="non-terminal residue" evidence="1">
    <location>
        <position position="239"/>
    </location>
</feature>
<dbReference type="InterPro" id="IPR043129">
    <property type="entry name" value="ATPase_NBD"/>
</dbReference>
<reference evidence="1" key="1">
    <citation type="journal article" date="2014" name="Front. Microbiol.">
        <title>High frequency of phylogenetically diverse reductive dehalogenase-homologous genes in deep subseafloor sedimentary metagenomes.</title>
        <authorList>
            <person name="Kawai M."/>
            <person name="Futagami T."/>
            <person name="Toyoda A."/>
            <person name="Takaki Y."/>
            <person name="Nishi S."/>
            <person name="Hori S."/>
            <person name="Arai W."/>
            <person name="Tsubouchi T."/>
            <person name="Morono Y."/>
            <person name="Uchiyama I."/>
            <person name="Ito T."/>
            <person name="Fujiyama A."/>
            <person name="Inagaki F."/>
            <person name="Takami H."/>
        </authorList>
    </citation>
    <scope>NUCLEOTIDE SEQUENCE</scope>
    <source>
        <strain evidence="1">Expedition CK06-06</strain>
    </source>
</reference>
<dbReference type="InterPro" id="IPR000600">
    <property type="entry name" value="ROK"/>
</dbReference>
<dbReference type="PANTHER" id="PTHR18964">
    <property type="entry name" value="ROK (REPRESSOR, ORF, KINASE) FAMILY"/>
    <property type="match status" value="1"/>
</dbReference>
<dbReference type="InterPro" id="IPR049874">
    <property type="entry name" value="ROK_cs"/>
</dbReference>
<organism evidence="1">
    <name type="scientific">marine sediment metagenome</name>
    <dbReference type="NCBI Taxonomy" id="412755"/>
    <lineage>
        <taxon>unclassified sequences</taxon>
        <taxon>metagenomes</taxon>
        <taxon>ecological metagenomes</taxon>
    </lineage>
</organism>